<evidence type="ECO:0008006" key="4">
    <source>
        <dbReference type="Google" id="ProtNLM"/>
    </source>
</evidence>
<dbReference type="EMBL" id="FQUV01000001">
    <property type="protein sequence ID" value="SHE49537.1"/>
    <property type="molecule type" value="Genomic_DNA"/>
</dbReference>
<evidence type="ECO:0000313" key="2">
    <source>
        <dbReference type="EMBL" id="SHE49537.1"/>
    </source>
</evidence>
<proteinExistence type="predicted"/>
<gene>
    <name evidence="2" type="ORF">SAMN05444273_101587</name>
</gene>
<accession>A0A1M4TYX4</accession>
<evidence type="ECO:0000313" key="3">
    <source>
        <dbReference type="Proteomes" id="UP000184144"/>
    </source>
</evidence>
<evidence type="ECO:0000256" key="1">
    <source>
        <dbReference type="SAM" id="SignalP"/>
    </source>
</evidence>
<feature type="chain" id="PRO_5009907643" description="Lipoprotein" evidence="1">
    <location>
        <begin position="24"/>
        <end position="211"/>
    </location>
</feature>
<keyword evidence="3" id="KW-1185">Reference proteome</keyword>
<sequence>MSKSFKATLAAAFLLLTMTSCMGNSKMPETCEMKLEALTTQQAGPLELSVIASRQLCIVQGKPFDPRPYAARLQVTNKSTSPIEVTYPSGAIAQRAFTQTEVVEMLAGQTPTRHKAKIRRPPVNPAKVREEKVSLAPGASHVIPGTPSHMLPIAKMAVNGVAYDGGDVSEPDQWLRRFELTYTSGFSADGARVQVPLTIPLEIVLTPKLEE</sequence>
<feature type="signal peptide" evidence="1">
    <location>
        <begin position="1"/>
        <end position="23"/>
    </location>
</feature>
<protein>
    <recommendedName>
        <fullName evidence="4">Lipoprotein</fullName>
    </recommendedName>
</protein>
<keyword evidence="1" id="KW-0732">Signal</keyword>
<dbReference type="AlphaFoldDB" id="A0A1M4TYX4"/>
<dbReference type="Proteomes" id="UP000184144">
    <property type="component" value="Unassembled WGS sequence"/>
</dbReference>
<reference evidence="3" key="1">
    <citation type="submission" date="2016-11" db="EMBL/GenBank/DDBJ databases">
        <authorList>
            <person name="Varghese N."/>
            <person name="Submissions S."/>
        </authorList>
    </citation>
    <scope>NUCLEOTIDE SEQUENCE [LARGE SCALE GENOMIC DNA]</scope>
    <source>
        <strain evidence="3">DSM 100566</strain>
    </source>
</reference>
<name>A0A1M4TYX4_9RHOB</name>
<dbReference type="STRING" id="1486859.SAMN05444273_101587"/>
<dbReference type="PROSITE" id="PS51257">
    <property type="entry name" value="PROKAR_LIPOPROTEIN"/>
    <property type="match status" value="1"/>
</dbReference>
<organism evidence="2 3">
    <name type="scientific">Litoreibacter ascidiaceicola</name>
    <dbReference type="NCBI Taxonomy" id="1486859"/>
    <lineage>
        <taxon>Bacteria</taxon>
        <taxon>Pseudomonadati</taxon>
        <taxon>Pseudomonadota</taxon>
        <taxon>Alphaproteobacteria</taxon>
        <taxon>Rhodobacterales</taxon>
        <taxon>Roseobacteraceae</taxon>
        <taxon>Litoreibacter</taxon>
    </lineage>
</organism>